<proteinExistence type="predicted"/>
<organism evidence="1">
    <name type="scientific">marine metagenome</name>
    <dbReference type="NCBI Taxonomy" id="408172"/>
    <lineage>
        <taxon>unclassified sequences</taxon>
        <taxon>metagenomes</taxon>
        <taxon>ecological metagenomes</taxon>
    </lineage>
</organism>
<dbReference type="EMBL" id="UINC01001383">
    <property type="protein sequence ID" value="SUZ79317.1"/>
    <property type="molecule type" value="Genomic_DNA"/>
</dbReference>
<reference evidence="1" key="1">
    <citation type="submission" date="2018-05" db="EMBL/GenBank/DDBJ databases">
        <authorList>
            <person name="Lanie J.A."/>
            <person name="Ng W.-L."/>
            <person name="Kazmierczak K.M."/>
            <person name="Andrzejewski T.M."/>
            <person name="Davidsen T.M."/>
            <person name="Wayne K.J."/>
            <person name="Tettelin H."/>
            <person name="Glass J.I."/>
            <person name="Rusch D."/>
            <person name="Podicherti R."/>
            <person name="Tsui H.-C.T."/>
            <person name="Winkler M.E."/>
        </authorList>
    </citation>
    <scope>NUCLEOTIDE SEQUENCE</scope>
</reference>
<dbReference type="AlphaFoldDB" id="A0A381QMZ8"/>
<sequence length="26" mass="2955">MGALFVVFFAIVAWFILNVKALKKID</sequence>
<protein>
    <submittedName>
        <fullName evidence="1">Uncharacterized protein</fullName>
    </submittedName>
</protein>
<evidence type="ECO:0000313" key="1">
    <source>
        <dbReference type="EMBL" id="SUZ79317.1"/>
    </source>
</evidence>
<accession>A0A381QMZ8</accession>
<gene>
    <name evidence="1" type="ORF">METZ01_LOCUS32171</name>
</gene>
<name>A0A381QMZ8_9ZZZZ</name>